<evidence type="ECO:0000313" key="22">
    <source>
        <dbReference type="EMBL" id="AEW04203.1"/>
    </source>
</evidence>
<feature type="binding site" evidence="14">
    <location>
        <position position="312"/>
    </location>
    <ligand>
        <name>L-glutamate</name>
        <dbReference type="ChEBI" id="CHEBI:29985"/>
    </ligand>
</feature>
<evidence type="ECO:0000256" key="15">
    <source>
        <dbReference type="PIRSR" id="PIRSR604809-2"/>
    </source>
</evidence>
<comment type="cofactor">
    <cofactor evidence="16">
        <name>Mg(2+)</name>
        <dbReference type="ChEBI" id="CHEBI:18420"/>
    </cofactor>
    <text evidence="16">Binds 2 Mg(2+) ions per subunit.</text>
</comment>
<evidence type="ECO:0000256" key="9">
    <source>
        <dbReference type="ARBA" id="ARBA00022840"/>
    </source>
</evidence>
<feature type="domain" description="GS beta-grasp" evidence="20">
    <location>
        <begin position="13"/>
        <end position="98"/>
    </location>
</feature>
<keyword evidence="7 16" id="KW-0479">Metal-binding</keyword>
<feature type="binding site" evidence="14">
    <location>
        <position position="294"/>
    </location>
    <ligand>
        <name>L-glutamate</name>
        <dbReference type="ChEBI" id="CHEBI:29985"/>
    </ligand>
</feature>
<dbReference type="Gene3D" id="3.30.590.10">
    <property type="entry name" value="Glutamine synthetase/guanido kinase, catalytic domain"/>
    <property type="match status" value="1"/>
</dbReference>
<evidence type="ECO:0000313" key="23">
    <source>
        <dbReference type="Proteomes" id="UP000005439"/>
    </source>
</evidence>
<evidence type="ECO:0000256" key="13">
    <source>
        <dbReference type="ARBA" id="ARBA00049436"/>
    </source>
</evidence>
<feature type="binding site" evidence="15">
    <location>
        <position position="180"/>
    </location>
    <ligand>
        <name>ATP</name>
        <dbReference type="ChEBI" id="CHEBI:30616"/>
    </ligand>
</feature>
<feature type="binding site" evidence="16">
    <location>
        <position position="192"/>
    </location>
    <ligand>
        <name>Mg(2+)</name>
        <dbReference type="ChEBI" id="CHEBI:18420"/>
        <label>1</label>
    </ligand>
</feature>
<evidence type="ECO:0000256" key="3">
    <source>
        <dbReference type="ARBA" id="ARBA00012937"/>
    </source>
</evidence>
<evidence type="ECO:0000256" key="14">
    <source>
        <dbReference type="PIRSR" id="PIRSR604809-1"/>
    </source>
</evidence>
<accession>G8U0I1</accession>
<feature type="binding site" evidence="15">
    <location>
        <begin position="243"/>
        <end position="245"/>
    </location>
    <ligand>
        <name>ATP</name>
        <dbReference type="ChEBI" id="CHEBI:30616"/>
    </ligand>
</feature>
<dbReference type="PROSITE" id="PS51986">
    <property type="entry name" value="GS_BETA_GRASP"/>
    <property type="match status" value="1"/>
</dbReference>
<dbReference type="InterPro" id="IPR008146">
    <property type="entry name" value="Gln_synth_cat_dom"/>
</dbReference>
<feature type="binding site" evidence="16">
    <location>
        <position position="241"/>
    </location>
    <ligand>
        <name>Mg(2+)</name>
        <dbReference type="ChEBI" id="CHEBI:18420"/>
        <label>1</label>
    </ligand>
</feature>
<feature type="binding site" evidence="16">
    <location>
        <position position="329"/>
    </location>
    <ligand>
        <name>Mg(2+)</name>
        <dbReference type="ChEBI" id="CHEBI:18420"/>
        <label>1</label>
    </ligand>
</feature>
<feature type="modified residue" description="O-AMP-tyrosine" evidence="17">
    <location>
        <position position="369"/>
    </location>
</feature>
<evidence type="ECO:0000256" key="5">
    <source>
        <dbReference type="ARBA" id="ARBA00022490"/>
    </source>
</evidence>
<dbReference type="STRING" id="679936.Sulac_0696"/>
<comment type="subcellular location">
    <subcellularLocation>
        <location evidence="1">Cytoplasm</location>
    </subcellularLocation>
</comment>
<dbReference type="EC" id="6.3.1.2" evidence="3"/>
<dbReference type="Proteomes" id="UP000005439">
    <property type="component" value="Chromosome"/>
</dbReference>
<comment type="catalytic activity">
    <reaction evidence="13">
        <text>L-glutamate + NH4(+) + ATP = L-glutamine + ADP + phosphate + H(+)</text>
        <dbReference type="Rhea" id="RHEA:16169"/>
        <dbReference type="ChEBI" id="CHEBI:15378"/>
        <dbReference type="ChEBI" id="CHEBI:28938"/>
        <dbReference type="ChEBI" id="CHEBI:29985"/>
        <dbReference type="ChEBI" id="CHEBI:30616"/>
        <dbReference type="ChEBI" id="CHEBI:43474"/>
        <dbReference type="ChEBI" id="CHEBI:58359"/>
        <dbReference type="ChEBI" id="CHEBI:456216"/>
        <dbReference type="EC" id="6.3.1.2"/>
    </reaction>
</comment>
<evidence type="ECO:0000256" key="1">
    <source>
        <dbReference type="ARBA" id="ARBA00004496"/>
    </source>
</evidence>
<evidence type="ECO:0000256" key="16">
    <source>
        <dbReference type="PIRSR" id="PIRSR604809-3"/>
    </source>
</evidence>
<evidence type="ECO:0000256" key="18">
    <source>
        <dbReference type="PROSITE-ProRule" id="PRU01330"/>
    </source>
</evidence>
<evidence type="ECO:0000256" key="2">
    <source>
        <dbReference type="ARBA" id="ARBA00009897"/>
    </source>
</evidence>
<dbReference type="FunFam" id="3.30.590.10:FF:000003">
    <property type="entry name" value="Glutamine synthetase 2"/>
    <property type="match status" value="1"/>
</dbReference>
<keyword evidence="17" id="KW-0597">Phosphoprotein</keyword>
<keyword evidence="5" id="KW-0963">Cytoplasm</keyword>
<dbReference type="SUPFAM" id="SSF54368">
    <property type="entry name" value="Glutamine synthetase, N-terminal domain"/>
    <property type="match status" value="1"/>
</dbReference>
<evidence type="ECO:0000256" key="7">
    <source>
        <dbReference type="ARBA" id="ARBA00022723"/>
    </source>
</evidence>
<evidence type="ECO:0000256" key="4">
    <source>
        <dbReference type="ARBA" id="ARBA00021364"/>
    </source>
</evidence>
<reference evidence="22 23" key="2">
    <citation type="journal article" date="2012" name="Stand. Genomic Sci.">
        <title>Complete genome sequence of the moderately thermophilic mineral-sulfide-oxidizing firmicute Sulfobacillus acidophilus type strain (NAL(T)).</title>
        <authorList>
            <person name="Anderson I."/>
            <person name="Chertkov O."/>
            <person name="Chen A."/>
            <person name="Saunders E."/>
            <person name="Lapidus A."/>
            <person name="Nolan M."/>
            <person name="Lucas S."/>
            <person name="Hammon N."/>
            <person name="Deshpande S."/>
            <person name="Cheng J.F."/>
            <person name="Han C."/>
            <person name="Tapia R."/>
            <person name="Goodwin L.A."/>
            <person name="Pitluck S."/>
            <person name="Liolios K."/>
            <person name="Pagani I."/>
            <person name="Ivanova N."/>
            <person name="Mikhailova N."/>
            <person name="Pati A."/>
            <person name="Palaniappan K."/>
            <person name="Land M."/>
            <person name="Pan C."/>
            <person name="Rohde M."/>
            <person name="Pukall R."/>
            <person name="Goker M."/>
            <person name="Detter J.C."/>
            <person name="Woyke T."/>
            <person name="Bristow J."/>
            <person name="Eisen J.A."/>
            <person name="Markowitz V."/>
            <person name="Hugenholtz P."/>
            <person name="Kyrpides N.C."/>
            <person name="Klenk H.P."/>
            <person name="Mavromatis K."/>
        </authorList>
    </citation>
    <scope>NUCLEOTIDE SEQUENCE [LARGE SCALE GENOMIC DNA]</scope>
    <source>
        <strain evidence="23">ATCC 700253 / DSM 10332 / NAL</strain>
    </source>
</reference>
<sequence length="440" mass="49586">MTKQEVLERARELGVQFVRLQFTDILGVMKNVAIPVQSLPKALNGEIMFDGSSIEGFVRIEEEDMYLDPDPDTFQVFPWSQPEARTARLMCDIKNPDGSPFAGCPRSALKRVLQEARDMGYQVMVGPEPEFFLFQYDKEGKPTVKTTDEAGYFDLSPVDLGEDARREIVLALEAMGFEIEATHHEVAPGQHEIDFRQADALVTADNIATFRFVVRTVARKNGFHATFMPKPIAGVNGSGLHLHQSLYQGGDNAFSDPKQPNGLSRVMLRYISGLMAHAKAFTAITNPLINSYKRLVPGYEAPVYIAWSMANRSPMIRVPASRGAGTRIELRSPDPSCNPYLALAVTIRAGLDGLKHKYEIPAPITRNIYRMHESERRELGIENLPESLAEALDHLENDPVVWEALGDHIASRFIEAKRVEWDVYRHEVHDWELEQYLSVY</sequence>
<dbReference type="NCBIfam" id="TIGR00653">
    <property type="entry name" value="GlnA"/>
    <property type="match status" value="1"/>
</dbReference>
<dbReference type="PANTHER" id="PTHR43785:SF12">
    <property type="entry name" value="TYPE-1 GLUTAMINE SYNTHETASE 2"/>
    <property type="match status" value="1"/>
</dbReference>
<dbReference type="InterPro" id="IPR036651">
    <property type="entry name" value="Gln_synt_N_sf"/>
</dbReference>
<feature type="binding site" evidence="16">
    <location>
        <position position="128"/>
    </location>
    <ligand>
        <name>Mg(2+)</name>
        <dbReference type="ChEBI" id="CHEBI:18420"/>
        <label>1</label>
    </ligand>
</feature>
<evidence type="ECO:0000256" key="17">
    <source>
        <dbReference type="PIRSR" id="PIRSR604809-50"/>
    </source>
</evidence>
<evidence type="ECO:0000259" key="21">
    <source>
        <dbReference type="PROSITE" id="PS51987"/>
    </source>
</evidence>
<keyword evidence="9 15" id="KW-0067">ATP-binding</keyword>
<evidence type="ECO:0000256" key="6">
    <source>
        <dbReference type="ARBA" id="ARBA00022598"/>
    </source>
</evidence>
<dbReference type="PROSITE" id="PS00181">
    <property type="entry name" value="GLNA_ATP"/>
    <property type="match status" value="1"/>
</dbReference>
<dbReference type="GO" id="GO:0006542">
    <property type="term" value="P:glutamine biosynthetic process"/>
    <property type="evidence" value="ECO:0007669"/>
    <property type="project" value="InterPro"/>
</dbReference>
<feature type="binding site" evidence="14">
    <location>
        <position position="300"/>
    </location>
    <ligand>
        <name>L-glutamate</name>
        <dbReference type="ChEBI" id="CHEBI:29985"/>
    </ligand>
</feature>
<dbReference type="GO" id="GO:0005737">
    <property type="term" value="C:cytoplasm"/>
    <property type="evidence" value="ECO:0007669"/>
    <property type="project" value="UniProtKB-SubCell"/>
</dbReference>
<dbReference type="HOGENOM" id="CLU_017290_1_3_9"/>
<comment type="similarity">
    <text evidence="2 18 19">Belongs to the glutamine synthetase family.</text>
</comment>
<feature type="domain" description="GS catalytic" evidence="21">
    <location>
        <begin position="105"/>
        <end position="440"/>
    </location>
</feature>
<dbReference type="GO" id="GO:0005524">
    <property type="term" value="F:ATP binding"/>
    <property type="evidence" value="ECO:0007669"/>
    <property type="project" value="UniProtKB-KW"/>
</dbReference>
<dbReference type="GO" id="GO:0046872">
    <property type="term" value="F:metal ion binding"/>
    <property type="evidence" value="ECO:0007669"/>
    <property type="project" value="UniProtKB-KW"/>
</dbReference>
<dbReference type="InterPro" id="IPR014746">
    <property type="entry name" value="Gln_synth/guanido_kin_cat_dom"/>
</dbReference>
<dbReference type="GO" id="GO:0004356">
    <property type="term" value="F:glutamine synthetase activity"/>
    <property type="evidence" value="ECO:0007669"/>
    <property type="project" value="UniProtKB-EC"/>
</dbReference>
<name>G8U0I1_SULAD</name>
<dbReference type="PROSITE" id="PS51987">
    <property type="entry name" value="GS_CATALYTIC"/>
    <property type="match status" value="1"/>
</dbReference>
<gene>
    <name evidence="22" type="ordered locus">Sulac_0696</name>
</gene>
<dbReference type="Pfam" id="PF00120">
    <property type="entry name" value="Gln-synt_C"/>
    <property type="match status" value="1"/>
</dbReference>
<feature type="binding site" evidence="15">
    <location>
        <position position="312"/>
    </location>
    <ligand>
        <name>ATP</name>
        <dbReference type="ChEBI" id="CHEBI:30616"/>
    </ligand>
</feature>
<keyword evidence="8 15" id="KW-0547">Nucleotide-binding</keyword>
<dbReference type="Pfam" id="PF03951">
    <property type="entry name" value="Gln-synt_N"/>
    <property type="match status" value="1"/>
</dbReference>
<dbReference type="FunFam" id="3.10.20.70:FF:000005">
    <property type="entry name" value="Glutamine synthetase"/>
    <property type="match status" value="1"/>
</dbReference>
<evidence type="ECO:0000256" key="8">
    <source>
        <dbReference type="ARBA" id="ARBA00022741"/>
    </source>
</evidence>
<feature type="binding site" evidence="14">
    <location>
        <position position="331"/>
    </location>
    <ligand>
        <name>L-glutamate</name>
        <dbReference type="ChEBI" id="CHEBI:29985"/>
    </ligand>
</feature>
<proteinExistence type="inferred from homology"/>
<dbReference type="InterPro" id="IPR004809">
    <property type="entry name" value="Gln_synth_I"/>
</dbReference>
<dbReference type="PANTHER" id="PTHR43785">
    <property type="entry name" value="GAMMA-GLUTAMYLPUTRESCINE SYNTHETASE"/>
    <property type="match status" value="1"/>
</dbReference>
<dbReference type="KEGG" id="sap:Sulac_0696"/>
<evidence type="ECO:0000256" key="10">
    <source>
        <dbReference type="ARBA" id="ARBA00022842"/>
    </source>
</evidence>
<evidence type="ECO:0000256" key="19">
    <source>
        <dbReference type="RuleBase" id="RU000384"/>
    </source>
</evidence>
<feature type="binding site" evidence="16">
    <location>
        <position position="130"/>
    </location>
    <ligand>
        <name>Mg(2+)</name>
        <dbReference type="ChEBI" id="CHEBI:18420"/>
        <label>1</label>
    </ligand>
</feature>
<evidence type="ECO:0000259" key="20">
    <source>
        <dbReference type="PROSITE" id="PS51986"/>
    </source>
</evidence>
<evidence type="ECO:0000256" key="12">
    <source>
        <dbReference type="ARBA" id="ARBA00030668"/>
    </source>
</evidence>
<dbReference type="InterPro" id="IPR008147">
    <property type="entry name" value="Gln_synt_N"/>
</dbReference>
<organism evidence="22 23">
    <name type="scientific">Sulfobacillus acidophilus (strain ATCC 700253 / DSM 10332 / NAL)</name>
    <dbReference type="NCBI Taxonomy" id="679936"/>
    <lineage>
        <taxon>Bacteria</taxon>
        <taxon>Bacillati</taxon>
        <taxon>Bacillota</taxon>
        <taxon>Clostridia</taxon>
        <taxon>Eubacteriales</taxon>
        <taxon>Clostridiales Family XVII. Incertae Sedis</taxon>
        <taxon>Sulfobacillus</taxon>
    </lineage>
</organism>
<dbReference type="PATRIC" id="fig|679936.5.peg.746"/>
<dbReference type="EMBL" id="CP003179">
    <property type="protein sequence ID" value="AEW04203.1"/>
    <property type="molecule type" value="Genomic_DNA"/>
</dbReference>
<feature type="binding site" evidence="16">
    <location>
        <position position="185"/>
    </location>
    <ligand>
        <name>Mg(2+)</name>
        <dbReference type="ChEBI" id="CHEBI:18420"/>
        <label>1</label>
    </ligand>
</feature>
<dbReference type="InterPro" id="IPR027303">
    <property type="entry name" value="Gln_synth_gly_rich_site"/>
</dbReference>
<protein>
    <recommendedName>
        <fullName evidence="4">Glutamine synthetase</fullName>
        <ecNumber evidence="3">6.3.1.2</ecNumber>
    </recommendedName>
    <alternativeName>
        <fullName evidence="12">Glutamate--ammonia ligase</fullName>
    </alternativeName>
    <alternativeName>
        <fullName evidence="11">Glutamine synthetase I alpha</fullName>
    </alternativeName>
</protein>
<feature type="binding site" evidence="14">
    <location>
        <begin position="236"/>
        <end position="237"/>
    </location>
    <ligand>
        <name>L-glutamate</name>
        <dbReference type="ChEBI" id="CHEBI:29985"/>
    </ligand>
</feature>
<evidence type="ECO:0000256" key="11">
    <source>
        <dbReference type="ARBA" id="ARBA00030136"/>
    </source>
</evidence>
<dbReference type="Gene3D" id="3.10.20.70">
    <property type="entry name" value="Glutamine synthetase, N-terminal domain"/>
    <property type="match status" value="1"/>
</dbReference>
<keyword evidence="23" id="KW-1185">Reference proteome</keyword>
<reference evidence="23" key="1">
    <citation type="submission" date="2011-12" db="EMBL/GenBank/DDBJ databases">
        <title>The complete genome of chromosome of Sulfobacillus acidophilus DSM 10332.</title>
        <authorList>
            <person name="Lucas S."/>
            <person name="Han J."/>
            <person name="Lapidus A."/>
            <person name="Bruce D."/>
            <person name="Goodwin L."/>
            <person name="Pitluck S."/>
            <person name="Peters L."/>
            <person name="Kyrpides N."/>
            <person name="Mavromatis K."/>
            <person name="Ivanova N."/>
            <person name="Mikhailova N."/>
            <person name="Chertkov O."/>
            <person name="Saunders E."/>
            <person name="Detter J.C."/>
            <person name="Tapia R."/>
            <person name="Han C."/>
            <person name="Land M."/>
            <person name="Hauser L."/>
            <person name="Markowitz V."/>
            <person name="Cheng J.-F."/>
            <person name="Hugenholtz P."/>
            <person name="Woyke T."/>
            <person name="Wu D."/>
            <person name="Pukall R."/>
            <person name="Gehrich-Schroeter G."/>
            <person name="Schneider S."/>
            <person name="Klenk H.-P."/>
            <person name="Eisen J.A."/>
        </authorList>
    </citation>
    <scope>NUCLEOTIDE SEQUENCE [LARGE SCALE GENOMIC DNA]</scope>
    <source>
        <strain evidence="23">ATCC 700253 / DSM 10332 / NAL</strain>
    </source>
</reference>
<dbReference type="SMART" id="SM01230">
    <property type="entry name" value="Gln-synt_C"/>
    <property type="match status" value="1"/>
</dbReference>
<keyword evidence="6 22" id="KW-0436">Ligase</keyword>
<keyword evidence="10 16" id="KW-0460">Magnesium</keyword>
<dbReference type="AlphaFoldDB" id="G8U0I1"/>
<dbReference type="SUPFAM" id="SSF55931">
    <property type="entry name" value="Glutamine synthetase/guanido kinase"/>
    <property type="match status" value="1"/>
</dbReference>